<protein>
    <submittedName>
        <fullName evidence="1">Uncharacterized protein</fullName>
    </submittedName>
</protein>
<reference evidence="1" key="1">
    <citation type="submission" date="2021-03" db="EMBL/GenBank/DDBJ databases">
        <title>Comparative genomics and phylogenomic investigation of the class Geoglossomycetes provide insights into ecological specialization and systematics.</title>
        <authorList>
            <person name="Melie T."/>
            <person name="Pirro S."/>
            <person name="Miller A.N."/>
            <person name="Quandt A."/>
        </authorList>
    </citation>
    <scope>NUCLEOTIDE SEQUENCE</scope>
    <source>
        <strain evidence="1">CAQ_001_2017</strain>
    </source>
</reference>
<gene>
    <name evidence="1" type="ORF">GP486_001498</name>
</gene>
<dbReference type="AlphaFoldDB" id="A0A9P8LH17"/>
<dbReference type="EMBL" id="JAGHQM010000135">
    <property type="protein sequence ID" value="KAH0565114.1"/>
    <property type="molecule type" value="Genomic_DNA"/>
</dbReference>
<evidence type="ECO:0000313" key="1">
    <source>
        <dbReference type="EMBL" id="KAH0565114.1"/>
    </source>
</evidence>
<name>A0A9P8LH17_9PEZI</name>
<evidence type="ECO:0000313" key="2">
    <source>
        <dbReference type="Proteomes" id="UP000750711"/>
    </source>
</evidence>
<proteinExistence type="predicted"/>
<keyword evidence="2" id="KW-1185">Reference proteome</keyword>
<dbReference type="Proteomes" id="UP000750711">
    <property type="component" value="Unassembled WGS sequence"/>
</dbReference>
<comment type="caution">
    <text evidence="1">The sequence shown here is derived from an EMBL/GenBank/DDBJ whole genome shotgun (WGS) entry which is preliminary data.</text>
</comment>
<accession>A0A9P8LH17</accession>
<organism evidence="1 2">
    <name type="scientific">Trichoglossum hirsutum</name>
    <dbReference type="NCBI Taxonomy" id="265104"/>
    <lineage>
        <taxon>Eukaryota</taxon>
        <taxon>Fungi</taxon>
        <taxon>Dikarya</taxon>
        <taxon>Ascomycota</taxon>
        <taxon>Pezizomycotina</taxon>
        <taxon>Geoglossomycetes</taxon>
        <taxon>Geoglossales</taxon>
        <taxon>Geoglossaceae</taxon>
        <taxon>Trichoglossum</taxon>
    </lineage>
</organism>
<sequence>MKSRYRVTLERKMPYARKYAAISSIVDTSAEGRAGNAERWTIMGIPIPRMVPATRPVNGHSRPVRTLVPDRAIPARTVLPANSPAKCAADIAGVQSYVVSRALLARSNVDGAVITAVAATCPVRFPVTLSLAFAAARRS</sequence>